<reference evidence="2 3" key="1">
    <citation type="submission" date="2014-11" db="EMBL/GenBank/DDBJ databases">
        <authorList>
            <person name="Zhu J."/>
            <person name="Qi W."/>
            <person name="Song R."/>
        </authorList>
    </citation>
    <scope>NUCLEOTIDE SEQUENCE [LARGE SCALE GENOMIC DNA]</scope>
</reference>
<evidence type="ECO:0000256" key="1">
    <source>
        <dbReference type="SAM" id="Phobius"/>
    </source>
</evidence>
<gene>
    <name evidence="2" type="ORF">Vbra_5386</name>
</gene>
<keyword evidence="1" id="KW-0812">Transmembrane</keyword>
<dbReference type="EMBL" id="CDMY01000297">
    <property type="protein sequence ID" value="CEM00710.1"/>
    <property type="molecule type" value="Genomic_DNA"/>
</dbReference>
<dbReference type="InParanoid" id="A0A0G4ES76"/>
<keyword evidence="1" id="KW-0472">Membrane</keyword>
<dbReference type="AlphaFoldDB" id="A0A0G4ES76"/>
<name>A0A0G4ES76_VITBC</name>
<organism evidence="2 3">
    <name type="scientific">Vitrella brassicaformis (strain CCMP3155)</name>
    <dbReference type="NCBI Taxonomy" id="1169540"/>
    <lineage>
        <taxon>Eukaryota</taxon>
        <taxon>Sar</taxon>
        <taxon>Alveolata</taxon>
        <taxon>Colpodellida</taxon>
        <taxon>Vitrellaceae</taxon>
        <taxon>Vitrella</taxon>
    </lineage>
</organism>
<dbReference type="PhylomeDB" id="A0A0G4ES76"/>
<keyword evidence="1" id="KW-1133">Transmembrane helix</keyword>
<evidence type="ECO:0000313" key="2">
    <source>
        <dbReference type="EMBL" id="CEM00710.1"/>
    </source>
</evidence>
<feature type="transmembrane region" description="Helical" evidence="1">
    <location>
        <begin position="111"/>
        <end position="135"/>
    </location>
</feature>
<sequence length="328" mass="36016">MVDQDFFAAIGAKKKGVDLPAMEDLCGNIIIQIGVMDRTPKPATVRLLADGVREFLWSQRPKKFTHYYQLADWIDKHEKGDKVRVLFAGGDSALECVSKALRAGLELGEGAVSPILICACDGWIIIIICILIFILNKKKKKNGQWWLWLVGVIVYRIIPADGLGDVVKPLHVCEYILQHYPGLSIGGFCTAALLNGGANCPRLVPSLPAALELVERHQNNLVKVVEELTPSPKMPKDPINFLIDETLATLYGPVLSDHSDEHIAPLLPINKDFVVKSLGQQYWDRLVSGAARLGVGVTDTRGRVTAYGEGRLRAPLSRSRSALQDAHG</sequence>
<keyword evidence="3" id="KW-1185">Reference proteome</keyword>
<dbReference type="Proteomes" id="UP000041254">
    <property type="component" value="Unassembled WGS sequence"/>
</dbReference>
<evidence type="ECO:0000313" key="3">
    <source>
        <dbReference type="Proteomes" id="UP000041254"/>
    </source>
</evidence>
<proteinExistence type="predicted"/>
<dbReference type="VEuPathDB" id="CryptoDB:Vbra_5386"/>
<accession>A0A0G4ES76</accession>
<protein>
    <submittedName>
        <fullName evidence="2">Uncharacterized protein</fullName>
    </submittedName>
</protein>